<keyword evidence="4" id="KW-1185">Reference proteome</keyword>
<gene>
    <name evidence="3" type="ORF">OXX778_LOCUS8466</name>
</gene>
<dbReference type="EMBL" id="CAJNOC010001168">
    <property type="protein sequence ID" value="CAF0841231.1"/>
    <property type="molecule type" value="Genomic_DNA"/>
</dbReference>
<accession>A0A813VR12</accession>
<evidence type="ECO:0000259" key="2">
    <source>
        <dbReference type="PROSITE" id="PS50041"/>
    </source>
</evidence>
<reference evidence="3" key="1">
    <citation type="submission" date="2021-02" db="EMBL/GenBank/DDBJ databases">
        <authorList>
            <person name="Nowell W R."/>
        </authorList>
    </citation>
    <scope>NUCLEOTIDE SEQUENCE</scope>
    <source>
        <strain evidence="3">Ploen Becks lab</strain>
    </source>
</reference>
<dbReference type="InterPro" id="IPR016186">
    <property type="entry name" value="C-type_lectin-like/link_sf"/>
</dbReference>
<dbReference type="InterPro" id="IPR016187">
    <property type="entry name" value="CTDL_fold"/>
</dbReference>
<dbReference type="InterPro" id="IPR001304">
    <property type="entry name" value="C-type_lectin-like"/>
</dbReference>
<dbReference type="SMART" id="SM00034">
    <property type="entry name" value="CLECT"/>
    <property type="match status" value="1"/>
</dbReference>
<dbReference type="PROSITE" id="PS50041">
    <property type="entry name" value="C_TYPE_LECTIN_2"/>
    <property type="match status" value="1"/>
</dbReference>
<dbReference type="Gene3D" id="3.10.100.10">
    <property type="entry name" value="Mannose-Binding Protein A, subunit A"/>
    <property type="match status" value="1"/>
</dbReference>
<comment type="caution">
    <text evidence="3">The sequence shown here is derived from an EMBL/GenBank/DDBJ whole genome shotgun (WGS) entry which is preliminary data.</text>
</comment>
<evidence type="ECO:0000313" key="3">
    <source>
        <dbReference type="EMBL" id="CAF0841231.1"/>
    </source>
</evidence>
<organism evidence="3 4">
    <name type="scientific">Brachionus calyciflorus</name>
    <dbReference type="NCBI Taxonomy" id="104777"/>
    <lineage>
        <taxon>Eukaryota</taxon>
        <taxon>Metazoa</taxon>
        <taxon>Spiralia</taxon>
        <taxon>Gnathifera</taxon>
        <taxon>Rotifera</taxon>
        <taxon>Eurotatoria</taxon>
        <taxon>Monogononta</taxon>
        <taxon>Pseudotrocha</taxon>
        <taxon>Ploima</taxon>
        <taxon>Brachionidae</taxon>
        <taxon>Brachionus</taxon>
    </lineage>
</organism>
<protein>
    <recommendedName>
        <fullName evidence="2">C-type lectin domain-containing protein</fullName>
    </recommendedName>
</protein>
<name>A0A813VR12_9BILA</name>
<dbReference type="Pfam" id="PF00059">
    <property type="entry name" value="Lectin_C"/>
    <property type="match status" value="1"/>
</dbReference>
<evidence type="ECO:0000256" key="1">
    <source>
        <dbReference type="SAM" id="SignalP"/>
    </source>
</evidence>
<feature type="chain" id="PRO_5032814805" description="C-type lectin domain-containing protein" evidence="1">
    <location>
        <begin position="23"/>
        <end position="261"/>
    </location>
</feature>
<sequence>MKNAFRISIGLVFLDIILLIHSTPLSSVFLTETLIIFDNESLILQLTTSNKFLCLQACMIESDCLYAHFDYMNCNLYTQHEKNILQMFKNNETMYVKTNIELNEKLKINDTESNYTSLNSSVFWSFKTNSFLSCRPGFQKYKQVSYLCYHSLTDKKTFTESREYCKLGNATLFEPKTENERYFFSQNFWSKNAYVNSVITYKGETYKWPNGSIVMGFAHGQPNNHNSNGKLTKNCLEIHSNGYLNDVSCDKINHITICQHD</sequence>
<evidence type="ECO:0000313" key="4">
    <source>
        <dbReference type="Proteomes" id="UP000663879"/>
    </source>
</evidence>
<keyword evidence="1" id="KW-0732">Signal</keyword>
<feature type="domain" description="C-type lectin" evidence="2">
    <location>
        <begin position="144"/>
        <end position="251"/>
    </location>
</feature>
<dbReference type="Proteomes" id="UP000663879">
    <property type="component" value="Unassembled WGS sequence"/>
</dbReference>
<feature type="signal peptide" evidence="1">
    <location>
        <begin position="1"/>
        <end position="22"/>
    </location>
</feature>
<proteinExistence type="predicted"/>
<dbReference type="AlphaFoldDB" id="A0A813VR12"/>
<dbReference type="CDD" id="cd00037">
    <property type="entry name" value="CLECT"/>
    <property type="match status" value="1"/>
</dbReference>
<dbReference type="SUPFAM" id="SSF56436">
    <property type="entry name" value="C-type lectin-like"/>
    <property type="match status" value="1"/>
</dbReference>
<dbReference type="OrthoDB" id="6133475at2759"/>